<keyword evidence="1" id="KW-0496">Mitochondrion</keyword>
<evidence type="ECO:0000313" key="1">
    <source>
        <dbReference type="EMBL" id="AEV66661.1"/>
    </source>
</evidence>
<reference evidence="1" key="1">
    <citation type="journal article" date="2012" name="Genome Biol. Evol.">
        <title>The Oxytricha trifallax Mitochondrial Genome.</title>
        <authorList>
            <person name="Swart E.C."/>
            <person name="Nowacki M."/>
            <person name="Shum J."/>
            <person name="Stiles H."/>
            <person name="Higgins B.P."/>
            <person name="Doak T.G."/>
            <person name="Schotanus K."/>
            <person name="Magrini V.J."/>
            <person name="Minx P."/>
            <person name="Mardis E.R."/>
            <person name="Landweber L.F."/>
        </authorList>
    </citation>
    <scope>NUCLEOTIDE SEQUENCE</scope>
</reference>
<accession>G9HRE9</accession>
<proteinExistence type="predicted"/>
<sequence length="69" mass="8527">MNTYFYSNFIFFFKNLFFFNLKKNVKNLNFYKCLNYLKQTPYVFSIVNEKYLSTLFLKKQKNAFLAVYL</sequence>
<organism evidence="1">
    <name type="scientific">Oxytricha trifallax</name>
    <dbReference type="NCBI Taxonomy" id="1172189"/>
    <lineage>
        <taxon>Eukaryota</taxon>
        <taxon>Sar</taxon>
        <taxon>Alveolata</taxon>
        <taxon>Ciliophora</taxon>
        <taxon>Intramacronucleata</taxon>
        <taxon>Spirotrichea</taxon>
        <taxon>Stichotrichia</taxon>
        <taxon>Sporadotrichida</taxon>
        <taxon>Oxytrichidae</taxon>
        <taxon>Oxytrichinae</taxon>
        <taxon>Oxytricha</taxon>
    </lineage>
</organism>
<dbReference type="AlphaFoldDB" id="G9HRE9"/>
<name>G9HRE9_9SPIT</name>
<protein>
    <submittedName>
        <fullName evidence="1">Uncharacterized protein</fullName>
    </submittedName>
</protein>
<gene>
    <name evidence="1" type="primary">orf548</name>
</gene>
<dbReference type="EMBL" id="JN383843">
    <property type="protein sequence ID" value="AEV66661.1"/>
    <property type="molecule type" value="Genomic_DNA"/>
</dbReference>
<geneLocation type="mitochondrion" evidence="1"/>